<protein>
    <recommendedName>
        <fullName evidence="5">Tetratricopeptide repeat protein</fullName>
    </recommendedName>
</protein>
<evidence type="ECO:0000313" key="4">
    <source>
        <dbReference type="Proteomes" id="UP001597264"/>
    </source>
</evidence>
<reference evidence="4" key="1">
    <citation type="journal article" date="2019" name="Int. J. Syst. Evol. Microbiol.">
        <title>The Global Catalogue of Microorganisms (GCM) 10K type strain sequencing project: providing services to taxonomists for standard genome sequencing and annotation.</title>
        <authorList>
            <consortium name="The Broad Institute Genomics Platform"/>
            <consortium name="The Broad Institute Genome Sequencing Center for Infectious Disease"/>
            <person name="Wu L."/>
            <person name="Ma J."/>
        </authorList>
    </citation>
    <scope>NUCLEOTIDE SEQUENCE [LARGE SCALE GENOMIC DNA]</scope>
    <source>
        <strain evidence="4">CCUG 54356</strain>
    </source>
</reference>
<keyword evidence="2" id="KW-0802">TPR repeat</keyword>
<comment type="caution">
    <text evidence="3">The sequence shown here is derived from an EMBL/GenBank/DDBJ whole genome shotgun (WGS) entry which is preliminary data.</text>
</comment>
<organism evidence="3 4">
    <name type="scientific">Microbulbifer celer</name>
    <dbReference type="NCBI Taxonomy" id="435905"/>
    <lineage>
        <taxon>Bacteria</taxon>
        <taxon>Pseudomonadati</taxon>
        <taxon>Pseudomonadota</taxon>
        <taxon>Gammaproteobacteria</taxon>
        <taxon>Cellvibrionales</taxon>
        <taxon>Microbulbiferaceae</taxon>
        <taxon>Microbulbifer</taxon>
    </lineage>
</organism>
<dbReference type="SUPFAM" id="SSF48452">
    <property type="entry name" value="TPR-like"/>
    <property type="match status" value="2"/>
</dbReference>
<dbReference type="Proteomes" id="UP001597264">
    <property type="component" value="Unassembled WGS sequence"/>
</dbReference>
<dbReference type="PANTHER" id="PTHR44943:SF8">
    <property type="entry name" value="TPR REPEAT-CONTAINING PROTEIN MJ0263"/>
    <property type="match status" value="1"/>
</dbReference>
<proteinExistence type="predicted"/>
<name>A0ABW3U5E7_9GAMM</name>
<accession>A0ABW3U5E7</accession>
<evidence type="ECO:0000256" key="1">
    <source>
        <dbReference type="ARBA" id="ARBA00022737"/>
    </source>
</evidence>
<dbReference type="SMART" id="SM00028">
    <property type="entry name" value="TPR"/>
    <property type="match status" value="4"/>
</dbReference>
<dbReference type="InterPro" id="IPR051685">
    <property type="entry name" value="Ycf3/AcsC/BcsC/TPR_MFPF"/>
</dbReference>
<keyword evidence="4" id="KW-1185">Reference proteome</keyword>
<dbReference type="EMBL" id="JBHTLR010000005">
    <property type="protein sequence ID" value="MFD1215810.1"/>
    <property type="molecule type" value="Genomic_DNA"/>
</dbReference>
<sequence>MESNVSEELDKLFDEKDWAALDGKIPEEELADFESNAVLFRYKIIAMANIEARRSSDNLIRLTERALTISQEPLFYNILADAHIARENLTAAIDVLNTWKSIEPENPTIFRLFFRCYQQLKDDQQMAHAAISFHFYSGKHLQASLNFEASCEHFYNTYKMAPDFDYATYLYAQSLFLSNEPTTASEVARKIPDNSTFSLKKSEILARSASCLSKFEDGGEHIKAILESDSSNAVALRCRASIAETRNDLVSAIDIYQKILEVYPFDVLANLKIVQLSMMVAKNGSAGIAILDSQKIKLSEILFHAGEGAAGSMLIEGISPKSENYFSARIALAKHYIGSQNFIKALESINATDISSRTHAAMLQLEAECLFQLNHYKDAAQVSRDALESDPENNRCHFLFGASLIKSCERNANSMAEIEDRVRSSLDTYIGATPNDGLPHIYLAQLAYTLGRIDDIPDQIHLARGKGSVSPLGSYLMGQYNLSIGENSIALDEFSDAVDLSGRNIYYDAQIARAELSQKLGSLQAALDDVNEILARWPGNERASALQQLL</sequence>
<evidence type="ECO:0000256" key="2">
    <source>
        <dbReference type="ARBA" id="ARBA00022803"/>
    </source>
</evidence>
<keyword evidence="1" id="KW-0677">Repeat</keyword>
<evidence type="ECO:0000313" key="3">
    <source>
        <dbReference type="EMBL" id="MFD1215810.1"/>
    </source>
</evidence>
<dbReference type="InterPro" id="IPR019734">
    <property type="entry name" value="TPR_rpt"/>
</dbReference>
<dbReference type="RefSeq" id="WP_230436444.1">
    <property type="nucleotide sequence ID" value="NZ_CP087715.1"/>
</dbReference>
<gene>
    <name evidence="3" type="ORF">ACFQ2X_04300</name>
</gene>
<dbReference type="Gene3D" id="1.25.40.10">
    <property type="entry name" value="Tetratricopeptide repeat domain"/>
    <property type="match status" value="3"/>
</dbReference>
<dbReference type="InterPro" id="IPR011990">
    <property type="entry name" value="TPR-like_helical_dom_sf"/>
</dbReference>
<dbReference type="PANTHER" id="PTHR44943">
    <property type="entry name" value="CELLULOSE SYNTHASE OPERON PROTEIN C"/>
    <property type="match status" value="1"/>
</dbReference>
<evidence type="ECO:0008006" key="5">
    <source>
        <dbReference type="Google" id="ProtNLM"/>
    </source>
</evidence>